<dbReference type="Pfam" id="PF19064">
    <property type="entry name" value="DUF5760"/>
    <property type="match status" value="1"/>
</dbReference>
<organism evidence="1">
    <name type="scientific">Mimiviridae sp. ChoanoV1</name>
    <dbReference type="NCBI Taxonomy" id="2596887"/>
    <lineage>
        <taxon>Viruses</taxon>
        <taxon>Varidnaviria</taxon>
        <taxon>Bamfordvirae</taxon>
        <taxon>Nucleocytoviricota</taxon>
        <taxon>Megaviricetes</taxon>
        <taxon>Imitervirales</taxon>
        <taxon>Schizomimiviridae</taxon>
    </lineage>
</organism>
<accession>A0A5B8IHR8</accession>
<protein>
    <submittedName>
        <fullName evidence="1">Uncharacterized protein</fullName>
    </submittedName>
</protein>
<sequence>MDNQFFKQKLKDSVKEYLNIDNEIATLQSAIKERKKKKDELSGFILGAMKNNEIQQMNINNEKLVYSVSQTKSPLSKTYLNNVLTDYFNNNDKALDVINHILTNRTKVEKVKLKRLSEKKKKINLTE</sequence>
<dbReference type="EMBL" id="MK250087">
    <property type="protein sequence ID" value="QDY52065.1"/>
    <property type="molecule type" value="Genomic_DNA"/>
</dbReference>
<evidence type="ECO:0000313" key="1">
    <source>
        <dbReference type="EMBL" id="QDY52065.1"/>
    </source>
</evidence>
<reference evidence="1" key="1">
    <citation type="submission" date="2018-11" db="EMBL/GenBank/DDBJ databases">
        <title>A distinct lineage of giant viruses engineers rhodopsin photosystems in predatory marine eukaryotes.</title>
        <authorList>
            <person name="Needham D.M."/>
            <person name="Yoshizawa S."/>
            <person name="Hosaka T."/>
            <person name="Poirier C."/>
            <person name="Choi C.-J."/>
            <person name="Hehenberger E."/>
            <person name="Irwin N.A.T."/>
            <person name="Wilken S."/>
            <person name="Yung C.-M."/>
            <person name="Bachy C."/>
            <person name="Kurihara R."/>
            <person name="Nakajima Y."/>
            <person name="Kojima K."/>
            <person name="Kimura-Someya T."/>
            <person name="Leonard G."/>
            <person name="Malmstrom R.R."/>
            <person name="Mende D."/>
            <person name="Olson D.K."/>
            <person name="Sudo Y."/>
            <person name="Sudek S."/>
            <person name="Richards T.A."/>
            <person name="DeLong E.F."/>
            <person name="Keeling P.J."/>
            <person name="Santoro A.E."/>
            <person name="Shirouzu M."/>
            <person name="Iwasaki W."/>
            <person name="Worden A.Z."/>
        </authorList>
    </citation>
    <scope>NUCLEOTIDE SEQUENCE</scope>
</reference>
<name>A0A5B8IHR8_9VIRU</name>
<dbReference type="InterPro" id="IPR043918">
    <property type="entry name" value="DUF5760"/>
</dbReference>
<proteinExistence type="predicted"/>
<gene>
    <name evidence="1" type="ORF">3_44</name>
</gene>